<name>A0A084QYI7_STAC4</name>
<evidence type="ECO:0000313" key="2">
    <source>
        <dbReference type="Proteomes" id="UP000028524"/>
    </source>
</evidence>
<evidence type="ECO:0008006" key="3">
    <source>
        <dbReference type="Google" id="ProtNLM"/>
    </source>
</evidence>
<gene>
    <name evidence="1" type="ORF">S40285_10725</name>
</gene>
<dbReference type="HOGENOM" id="CLU_1476066_0_0_1"/>
<dbReference type="EMBL" id="KL659623">
    <property type="protein sequence ID" value="KFA69022.1"/>
    <property type="molecule type" value="Genomic_DNA"/>
</dbReference>
<proteinExistence type="predicted"/>
<accession>A0A084QYI7</accession>
<dbReference type="Proteomes" id="UP000028524">
    <property type="component" value="Unassembled WGS sequence"/>
</dbReference>
<sequence length="183" mass="20973">MTQTKNPRQTLIYNQENYPYQGMHRRRQRPRLQIYHHLPKAIAQTSGNKQVKVQNKQWKFHFFGKPQVVREKIDSVVELASQWAGLVSIGMTLAPPYVSVPWSAVTALLPMMMNEAKEHQGAIDKLESTAKLVLGYHLAEGVFLGRGEAARKAYTEAVLDIYKMILEYQARVIEYLESTRSNA</sequence>
<protein>
    <recommendedName>
        <fullName evidence="3">NWD NACHT-NTPase N-terminal domain-containing protein</fullName>
    </recommendedName>
</protein>
<organism evidence="1 2">
    <name type="scientific">Stachybotrys chlorohalonatus (strain IBT 40285)</name>
    <dbReference type="NCBI Taxonomy" id="1283841"/>
    <lineage>
        <taxon>Eukaryota</taxon>
        <taxon>Fungi</taxon>
        <taxon>Dikarya</taxon>
        <taxon>Ascomycota</taxon>
        <taxon>Pezizomycotina</taxon>
        <taxon>Sordariomycetes</taxon>
        <taxon>Hypocreomycetidae</taxon>
        <taxon>Hypocreales</taxon>
        <taxon>Stachybotryaceae</taxon>
        <taxon>Stachybotrys</taxon>
    </lineage>
</organism>
<keyword evidence="2" id="KW-1185">Reference proteome</keyword>
<dbReference type="AlphaFoldDB" id="A0A084QYI7"/>
<dbReference type="STRING" id="1283841.A0A084QYI7"/>
<evidence type="ECO:0000313" key="1">
    <source>
        <dbReference type="EMBL" id="KFA69022.1"/>
    </source>
</evidence>
<dbReference type="OrthoDB" id="7464126at2759"/>
<reference evidence="1 2" key="1">
    <citation type="journal article" date="2014" name="BMC Genomics">
        <title>Comparative genome sequencing reveals chemotype-specific gene clusters in the toxigenic black mold Stachybotrys.</title>
        <authorList>
            <person name="Semeiks J."/>
            <person name="Borek D."/>
            <person name="Otwinowski Z."/>
            <person name="Grishin N.V."/>
        </authorList>
    </citation>
    <scope>NUCLEOTIDE SEQUENCE [LARGE SCALE GENOMIC DNA]</scope>
    <source>
        <strain evidence="1 2">IBT 40285</strain>
    </source>
</reference>
<dbReference type="InParanoid" id="A0A084QYI7"/>